<protein>
    <submittedName>
        <fullName evidence="2">Uncharacterized protein</fullName>
    </submittedName>
</protein>
<feature type="compositionally biased region" description="Low complexity" evidence="1">
    <location>
        <begin position="1"/>
        <end position="20"/>
    </location>
</feature>
<proteinExistence type="predicted"/>
<sequence>MTTTATSTTTTTTTTTTTNTSPSHCQMIKKKSARASSPQVEIRSELRSRGCRAEEAYKPSLFQGLVRGWHHRFNNHSTQ</sequence>
<evidence type="ECO:0000313" key="2">
    <source>
        <dbReference type="EMBL" id="MPC32948.1"/>
    </source>
</evidence>
<organism evidence="2 3">
    <name type="scientific">Portunus trituberculatus</name>
    <name type="common">Swimming crab</name>
    <name type="synonym">Neptunus trituberculatus</name>
    <dbReference type="NCBI Taxonomy" id="210409"/>
    <lineage>
        <taxon>Eukaryota</taxon>
        <taxon>Metazoa</taxon>
        <taxon>Ecdysozoa</taxon>
        <taxon>Arthropoda</taxon>
        <taxon>Crustacea</taxon>
        <taxon>Multicrustacea</taxon>
        <taxon>Malacostraca</taxon>
        <taxon>Eumalacostraca</taxon>
        <taxon>Eucarida</taxon>
        <taxon>Decapoda</taxon>
        <taxon>Pleocyemata</taxon>
        <taxon>Brachyura</taxon>
        <taxon>Eubrachyura</taxon>
        <taxon>Portunoidea</taxon>
        <taxon>Portunidae</taxon>
        <taxon>Portuninae</taxon>
        <taxon>Portunus</taxon>
    </lineage>
</organism>
<reference evidence="2 3" key="1">
    <citation type="submission" date="2019-05" db="EMBL/GenBank/DDBJ databases">
        <title>Another draft genome of Portunus trituberculatus and its Hox gene families provides insights of decapod evolution.</title>
        <authorList>
            <person name="Jeong J.-H."/>
            <person name="Song I."/>
            <person name="Kim S."/>
            <person name="Choi T."/>
            <person name="Kim D."/>
            <person name="Ryu S."/>
            <person name="Kim W."/>
        </authorList>
    </citation>
    <scope>NUCLEOTIDE SEQUENCE [LARGE SCALE GENOMIC DNA]</scope>
    <source>
        <tissue evidence="2">Muscle</tissue>
    </source>
</reference>
<feature type="region of interest" description="Disordered" evidence="1">
    <location>
        <begin position="1"/>
        <end position="44"/>
    </location>
</feature>
<dbReference type="EMBL" id="VSRR010002730">
    <property type="protein sequence ID" value="MPC32948.1"/>
    <property type="molecule type" value="Genomic_DNA"/>
</dbReference>
<dbReference type="AlphaFoldDB" id="A0A5B7EHP5"/>
<dbReference type="Proteomes" id="UP000324222">
    <property type="component" value="Unassembled WGS sequence"/>
</dbReference>
<name>A0A5B7EHP5_PORTR</name>
<comment type="caution">
    <text evidence="2">The sequence shown here is derived from an EMBL/GenBank/DDBJ whole genome shotgun (WGS) entry which is preliminary data.</text>
</comment>
<gene>
    <name evidence="2" type="ORF">E2C01_026284</name>
</gene>
<accession>A0A5B7EHP5</accession>
<evidence type="ECO:0000256" key="1">
    <source>
        <dbReference type="SAM" id="MobiDB-lite"/>
    </source>
</evidence>
<keyword evidence="3" id="KW-1185">Reference proteome</keyword>
<evidence type="ECO:0000313" key="3">
    <source>
        <dbReference type="Proteomes" id="UP000324222"/>
    </source>
</evidence>